<feature type="signal peptide" evidence="4">
    <location>
        <begin position="1"/>
        <end position="22"/>
    </location>
</feature>
<evidence type="ECO:0000256" key="3">
    <source>
        <dbReference type="ARBA" id="ARBA00022729"/>
    </source>
</evidence>
<comment type="similarity">
    <text evidence="2">Belongs to the bacterial solute-binding protein 2 family.</text>
</comment>
<protein>
    <submittedName>
        <fullName evidence="6">Monosaccharide ABC transporter substrate-binding protein, CUT2 family</fullName>
    </submittedName>
</protein>
<evidence type="ECO:0000313" key="6">
    <source>
        <dbReference type="EMBL" id="SHN68771.1"/>
    </source>
</evidence>
<dbReference type="PANTHER" id="PTHR46847">
    <property type="entry name" value="D-ALLOSE-BINDING PERIPLASMIC PROTEIN-RELATED"/>
    <property type="match status" value="1"/>
</dbReference>
<keyword evidence="7" id="KW-1185">Reference proteome</keyword>
<evidence type="ECO:0000256" key="1">
    <source>
        <dbReference type="ARBA" id="ARBA00004196"/>
    </source>
</evidence>
<dbReference type="GO" id="GO:0030313">
    <property type="term" value="C:cell envelope"/>
    <property type="evidence" value="ECO:0007669"/>
    <property type="project" value="UniProtKB-SubCell"/>
</dbReference>
<reference evidence="7" key="1">
    <citation type="submission" date="2016-11" db="EMBL/GenBank/DDBJ databases">
        <authorList>
            <person name="Varghese N."/>
            <person name="Submissions S."/>
        </authorList>
    </citation>
    <scope>NUCLEOTIDE SEQUENCE [LARGE SCALE GENOMIC DNA]</scope>
    <source>
        <strain evidence="7">GAS401</strain>
    </source>
</reference>
<comment type="subcellular location">
    <subcellularLocation>
        <location evidence="1">Cell envelope</location>
    </subcellularLocation>
</comment>
<dbReference type="OrthoDB" id="3189720at2"/>
<proteinExistence type="inferred from homology"/>
<feature type="domain" description="Periplasmic binding protein" evidence="5">
    <location>
        <begin position="28"/>
        <end position="289"/>
    </location>
</feature>
<dbReference type="Gene3D" id="3.40.50.2300">
    <property type="match status" value="2"/>
</dbReference>
<dbReference type="InterPro" id="IPR025997">
    <property type="entry name" value="SBP_2_dom"/>
</dbReference>
<dbReference type="InterPro" id="IPR028082">
    <property type="entry name" value="Peripla_BP_I"/>
</dbReference>
<evidence type="ECO:0000256" key="2">
    <source>
        <dbReference type="ARBA" id="ARBA00007639"/>
    </source>
</evidence>
<keyword evidence="3 4" id="KW-0732">Signal</keyword>
<evidence type="ECO:0000259" key="5">
    <source>
        <dbReference type="Pfam" id="PF13407"/>
    </source>
</evidence>
<accession>A0A1M7TDN1</accession>
<dbReference type="GO" id="GO:0030246">
    <property type="term" value="F:carbohydrate binding"/>
    <property type="evidence" value="ECO:0007669"/>
    <property type="project" value="UniProtKB-ARBA"/>
</dbReference>
<dbReference type="PANTHER" id="PTHR46847:SF1">
    <property type="entry name" value="D-ALLOSE-BINDING PERIPLASMIC PROTEIN-RELATED"/>
    <property type="match status" value="1"/>
</dbReference>
<evidence type="ECO:0000256" key="4">
    <source>
        <dbReference type="SAM" id="SignalP"/>
    </source>
</evidence>
<organism evidence="6 7">
    <name type="scientific">Bradyrhizobium erythrophlei</name>
    <dbReference type="NCBI Taxonomy" id="1437360"/>
    <lineage>
        <taxon>Bacteria</taxon>
        <taxon>Pseudomonadati</taxon>
        <taxon>Pseudomonadota</taxon>
        <taxon>Alphaproteobacteria</taxon>
        <taxon>Hyphomicrobiales</taxon>
        <taxon>Nitrobacteraceae</taxon>
        <taxon>Bradyrhizobium</taxon>
    </lineage>
</organism>
<gene>
    <name evidence="6" type="ORF">SAMN05444170_1425</name>
</gene>
<feature type="chain" id="PRO_5012364884" evidence="4">
    <location>
        <begin position="23"/>
        <end position="320"/>
    </location>
</feature>
<sequence length="320" mass="32948">MKKIGLIAGILVSVALLSPAFAQTKPTIPVIVTDLSSPYWQAVLAGARKAGADLGVNVVGLGPQSAADVNGQIAVLEKAAAADAAAIVIAPAQFAALGKPIEEAAKKTKVIGIDSAADTKAMTSLLAIDNLKAGGVAADTLIAAIQRTYADAEGDVVIINLTSGVPSLDQRAKGFKDLVAAKYGAMNVAAEKVADGKPATGIEIMKGFISGMEDLRGVFVSDPVMTQAIGQAVAEKTTKDKIHVVGFGSDEKLVKFLQDDVITGLIVEDPFRMGYDGVKTAFAASKGEKVPANIEIEATLITKANLSSARAQELLKPNVK</sequence>
<dbReference type="Proteomes" id="UP000184096">
    <property type="component" value="Chromosome I"/>
</dbReference>
<name>A0A1M7TDN1_9BRAD</name>
<dbReference type="SUPFAM" id="SSF53822">
    <property type="entry name" value="Periplasmic binding protein-like I"/>
    <property type="match status" value="1"/>
</dbReference>
<dbReference type="RefSeq" id="WP_072817272.1">
    <property type="nucleotide sequence ID" value="NZ_LT670849.1"/>
</dbReference>
<dbReference type="EMBL" id="LT670849">
    <property type="protein sequence ID" value="SHN68771.1"/>
    <property type="molecule type" value="Genomic_DNA"/>
</dbReference>
<dbReference type="AlphaFoldDB" id="A0A1M7TDN1"/>
<evidence type="ECO:0000313" key="7">
    <source>
        <dbReference type="Proteomes" id="UP000184096"/>
    </source>
</evidence>
<dbReference type="Pfam" id="PF13407">
    <property type="entry name" value="Peripla_BP_4"/>
    <property type="match status" value="1"/>
</dbReference>